<dbReference type="GO" id="GO:0044718">
    <property type="term" value="P:siderophore transmembrane transport"/>
    <property type="evidence" value="ECO:0007669"/>
    <property type="project" value="TreeGrafter"/>
</dbReference>
<comment type="similarity">
    <text evidence="10 11">Belongs to the TonB-dependent receptor family.</text>
</comment>
<dbReference type="PANTHER" id="PTHR30069:SF29">
    <property type="entry name" value="HEMOGLOBIN AND HEMOGLOBIN-HAPTOGLOBIN-BINDING PROTEIN 1-RELATED"/>
    <property type="match status" value="1"/>
</dbReference>
<dbReference type="Proteomes" id="UP000198994">
    <property type="component" value="Unassembled WGS sequence"/>
</dbReference>
<dbReference type="Gene3D" id="2.40.170.20">
    <property type="entry name" value="TonB-dependent receptor, beta-barrel domain"/>
    <property type="match status" value="1"/>
</dbReference>
<keyword evidence="4 10" id="KW-0812">Transmembrane</keyword>
<sequence length="647" mass="70272">MKKILGSVSALTLSTLPLHAQSEEPYALPPIIINVGYEATTPLQTGVSVEVIDEDELEEADATRLLDVLARQPGVSIRSNGPLGTNAGITIRGVSQQNIAVRIDGIDVSDPSGTQVAYDFGGLTAGDISQIEILRGSQSALFGSEAIGGVINITTKRATRDGLSADVFAEYGSYETLRSAATLYNRGAGHETAVTLSYVKSDGFSAADETGLDYGTSAPGDHNDEDDGFEARRLSFSGTYQLGDGAGELRLSGFHEEARYDYDENASGKVFDGSPDDVVDREESGLRAALAFTTSAVDHEVSASWFRISRAMHGTSLDSWAPDTPPYNGTPYPFRFEYEGTRQTYRYQAGFDLGAITRAVAGVERSVETYEDDISGASSYGPYGSDQDQETIVNSVFTEFTVRPTEDIDLSFALRHDDHSEFGGQTTGRLSGVWRARSDLILRSNLATGYRAPSNYELYDAYAGNADLEPETSVSFDLGVEKRFGDSAWLRATAFWIEAEDIIDYSFTSYAYAQADGTSTRRGLELAGGVDLRPGVTLDGSYTWTDSFSEVALDSSSWQTSVPEHSFALGLSAEITDHARLSVSALYEADREALDDYGVVNSTFTYDVTETTQAYLRVENLFDENYQTVPGYGQSDRAWYFGVRASF</sequence>
<dbReference type="Pfam" id="PF00593">
    <property type="entry name" value="TonB_dep_Rec_b-barrel"/>
    <property type="match status" value="1"/>
</dbReference>
<keyword evidence="6 11" id="KW-0798">TonB box</keyword>
<keyword evidence="7 10" id="KW-0472">Membrane</keyword>
<protein>
    <submittedName>
        <fullName evidence="15">Vitamin B12 transporter</fullName>
    </submittedName>
</protein>
<keyword evidence="2 10" id="KW-0813">Transport</keyword>
<reference evidence="16" key="1">
    <citation type="submission" date="2016-10" db="EMBL/GenBank/DDBJ databases">
        <authorList>
            <person name="Varghese N."/>
            <person name="Submissions S."/>
        </authorList>
    </citation>
    <scope>NUCLEOTIDE SEQUENCE [LARGE SCALE GENOMIC DNA]</scope>
    <source>
        <strain evidence="16">DSM 10146</strain>
    </source>
</reference>
<dbReference type="SUPFAM" id="SSF56935">
    <property type="entry name" value="Porins"/>
    <property type="match status" value="1"/>
</dbReference>
<evidence type="ECO:0000256" key="3">
    <source>
        <dbReference type="ARBA" id="ARBA00022452"/>
    </source>
</evidence>
<dbReference type="InterPro" id="IPR000531">
    <property type="entry name" value="Beta-barrel_TonB"/>
</dbReference>
<evidence type="ECO:0000256" key="9">
    <source>
        <dbReference type="ARBA" id="ARBA00023237"/>
    </source>
</evidence>
<dbReference type="InterPro" id="IPR036942">
    <property type="entry name" value="Beta-barrel_TonB_sf"/>
</dbReference>
<evidence type="ECO:0000256" key="5">
    <source>
        <dbReference type="ARBA" id="ARBA00022729"/>
    </source>
</evidence>
<evidence type="ECO:0000256" key="8">
    <source>
        <dbReference type="ARBA" id="ARBA00023170"/>
    </source>
</evidence>
<feature type="signal peptide" evidence="12">
    <location>
        <begin position="1"/>
        <end position="20"/>
    </location>
</feature>
<keyword evidence="16" id="KW-1185">Reference proteome</keyword>
<gene>
    <name evidence="15" type="ORF">SAMN04488105_102267</name>
</gene>
<evidence type="ECO:0000256" key="1">
    <source>
        <dbReference type="ARBA" id="ARBA00004571"/>
    </source>
</evidence>
<name>A0A1G7BM43_9RHOB</name>
<evidence type="ECO:0000256" key="2">
    <source>
        <dbReference type="ARBA" id="ARBA00022448"/>
    </source>
</evidence>
<feature type="domain" description="TonB-dependent receptor plug" evidence="14">
    <location>
        <begin position="44"/>
        <end position="150"/>
    </location>
</feature>
<dbReference type="GO" id="GO:0015344">
    <property type="term" value="F:siderophore uptake transmembrane transporter activity"/>
    <property type="evidence" value="ECO:0007669"/>
    <property type="project" value="TreeGrafter"/>
</dbReference>
<evidence type="ECO:0000256" key="12">
    <source>
        <dbReference type="SAM" id="SignalP"/>
    </source>
</evidence>
<evidence type="ECO:0000313" key="16">
    <source>
        <dbReference type="Proteomes" id="UP000198994"/>
    </source>
</evidence>
<keyword evidence="9 10" id="KW-0998">Cell outer membrane</keyword>
<keyword evidence="3 10" id="KW-1134">Transmembrane beta strand</keyword>
<evidence type="ECO:0000256" key="4">
    <source>
        <dbReference type="ARBA" id="ARBA00022692"/>
    </source>
</evidence>
<feature type="domain" description="TonB-dependent receptor-like beta-barrel" evidence="13">
    <location>
        <begin position="222"/>
        <end position="621"/>
    </location>
</feature>
<accession>A0A1G7BM43</accession>
<comment type="subcellular location">
    <subcellularLocation>
        <location evidence="1 10">Cell outer membrane</location>
        <topology evidence="1 10">Multi-pass membrane protein</topology>
    </subcellularLocation>
</comment>
<proteinExistence type="inferred from homology"/>
<organism evidence="15 16">
    <name type="scientific">Salipiger thiooxidans</name>
    <dbReference type="NCBI Taxonomy" id="282683"/>
    <lineage>
        <taxon>Bacteria</taxon>
        <taxon>Pseudomonadati</taxon>
        <taxon>Pseudomonadota</taxon>
        <taxon>Alphaproteobacteria</taxon>
        <taxon>Rhodobacterales</taxon>
        <taxon>Roseobacteraceae</taxon>
        <taxon>Salipiger</taxon>
    </lineage>
</organism>
<dbReference type="InterPro" id="IPR039426">
    <property type="entry name" value="TonB-dep_rcpt-like"/>
</dbReference>
<dbReference type="PANTHER" id="PTHR30069">
    <property type="entry name" value="TONB-DEPENDENT OUTER MEMBRANE RECEPTOR"/>
    <property type="match status" value="1"/>
</dbReference>
<dbReference type="CDD" id="cd01347">
    <property type="entry name" value="ligand_gated_channel"/>
    <property type="match status" value="1"/>
</dbReference>
<evidence type="ECO:0000313" key="15">
    <source>
        <dbReference type="EMBL" id="SDE28178.1"/>
    </source>
</evidence>
<feature type="chain" id="PRO_5011695279" evidence="12">
    <location>
        <begin position="21"/>
        <end position="647"/>
    </location>
</feature>
<evidence type="ECO:0000256" key="10">
    <source>
        <dbReference type="PROSITE-ProRule" id="PRU01360"/>
    </source>
</evidence>
<evidence type="ECO:0000256" key="6">
    <source>
        <dbReference type="ARBA" id="ARBA00023077"/>
    </source>
</evidence>
<keyword evidence="5 12" id="KW-0732">Signal</keyword>
<dbReference type="PROSITE" id="PS52016">
    <property type="entry name" value="TONB_DEPENDENT_REC_3"/>
    <property type="match status" value="1"/>
</dbReference>
<dbReference type="AlphaFoldDB" id="A0A1G7BM43"/>
<evidence type="ECO:0000259" key="13">
    <source>
        <dbReference type="Pfam" id="PF00593"/>
    </source>
</evidence>
<dbReference type="Gene3D" id="2.170.130.10">
    <property type="entry name" value="TonB-dependent receptor, plug domain"/>
    <property type="match status" value="1"/>
</dbReference>
<evidence type="ECO:0000259" key="14">
    <source>
        <dbReference type="Pfam" id="PF07715"/>
    </source>
</evidence>
<dbReference type="GO" id="GO:0009279">
    <property type="term" value="C:cell outer membrane"/>
    <property type="evidence" value="ECO:0007669"/>
    <property type="project" value="UniProtKB-SubCell"/>
</dbReference>
<dbReference type="EMBL" id="FNAV01000002">
    <property type="protein sequence ID" value="SDE28178.1"/>
    <property type="molecule type" value="Genomic_DNA"/>
</dbReference>
<dbReference type="STRING" id="282683.SAMN04488105_102267"/>
<evidence type="ECO:0000256" key="7">
    <source>
        <dbReference type="ARBA" id="ARBA00023136"/>
    </source>
</evidence>
<dbReference type="InterPro" id="IPR037066">
    <property type="entry name" value="Plug_dom_sf"/>
</dbReference>
<dbReference type="RefSeq" id="WP_089955494.1">
    <property type="nucleotide sequence ID" value="NZ_FNAV01000002.1"/>
</dbReference>
<evidence type="ECO:0000256" key="11">
    <source>
        <dbReference type="RuleBase" id="RU003357"/>
    </source>
</evidence>
<dbReference type="OrthoDB" id="9760333at2"/>
<dbReference type="Pfam" id="PF07715">
    <property type="entry name" value="Plug"/>
    <property type="match status" value="1"/>
</dbReference>
<keyword evidence="8" id="KW-0675">Receptor</keyword>
<dbReference type="InterPro" id="IPR012910">
    <property type="entry name" value="Plug_dom"/>
</dbReference>